<feature type="region of interest" description="Disordered" evidence="1">
    <location>
        <begin position="1"/>
        <end position="35"/>
    </location>
</feature>
<gene>
    <name evidence="2" type="ORF">ABCQ75_03555</name>
</gene>
<evidence type="ECO:0000256" key="1">
    <source>
        <dbReference type="SAM" id="MobiDB-lite"/>
    </source>
</evidence>
<feature type="compositionally biased region" description="Basic residues" evidence="1">
    <location>
        <begin position="1"/>
        <end position="11"/>
    </location>
</feature>
<keyword evidence="3" id="KW-1185">Reference proteome</keyword>
<protein>
    <submittedName>
        <fullName evidence="2">ATP/GTP-binding protein</fullName>
    </submittedName>
</protein>
<dbReference type="RefSeq" id="WP_345883136.1">
    <property type="nucleotide sequence ID" value="NZ_JBDFRB010000002.1"/>
</dbReference>
<dbReference type="EMBL" id="JBDFRB010000002">
    <property type="protein sequence ID" value="MEN2743616.1"/>
    <property type="molecule type" value="Genomic_DNA"/>
</dbReference>
<reference evidence="2 3" key="1">
    <citation type="submission" date="2024-05" db="EMBL/GenBank/DDBJ databases">
        <title>Sinomonas sp. nov., isolated from a waste landfill.</title>
        <authorList>
            <person name="Zhao Y."/>
        </authorList>
    </citation>
    <scope>NUCLEOTIDE SEQUENCE [LARGE SCALE GENOMIC DNA]</scope>
    <source>
        <strain evidence="2 3">CCTCC AB2014300</strain>
    </source>
</reference>
<evidence type="ECO:0000313" key="3">
    <source>
        <dbReference type="Proteomes" id="UP001422074"/>
    </source>
</evidence>
<name>A0ABU9WWR0_9MICC</name>
<dbReference type="Proteomes" id="UP001422074">
    <property type="component" value="Unassembled WGS sequence"/>
</dbReference>
<feature type="compositionally biased region" description="Basic and acidic residues" evidence="1">
    <location>
        <begin position="20"/>
        <end position="32"/>
    </location>
</feature>
<accession>A0ABU9WWR0</accession>
<proteinExistence type="predicted"/>
<evidence type="ECO:0000313" key="2">
    <source>
        <dbReference type="EMBL" id="MEN2743616.1"/>
    </source>
</evidence>
<organism evidence="2 3">
    <name type="scientific">Sinomonas halotolerans</name>
    <dbReference type="NCBI Taxonomy" id="1644133"/>
    <lineage>
        <taxon>Bacteria</taxon>
        <taxon>Bacillati</taxon>
        <taxon>Actinomycetota</taxon>
        <taxon>Actinomycetes</taxon>
        <taxon>Micrococcales</taxon>
        <taxon>Micrococcaceae</taxon>
        <taxon>Sinomonas</taxon>
    </lineage>
</organism>
<comment type="caution">
    <text evidence="2">The sequence shown here is derived from an EMBL/GenBank/DDBJ whole genome shotgun (WGS) entry which is preliminary data.</text>
</comment>
<sequence length="119" mass="13773">MPRSNRPRRRPSSSPAPRGARADRGGQDREDREDFDPERVLAGFARLESAPDGDWRVRQVTTRTAAKEYTCPECSRVIPPGVAHLVVWADDHLFGEAAGISERRHWHTHCWRTRSYRRR</sequence>